<dbReference type="Proteomes" id="UP001139488">
    <property type="component" value="Unassembled WGS sequence"/>
</dbReference>
<reference evidence="1" key="1">
    <citation type="submission" date="2021-11" db="EMBL/GenBank/DDBJ databases">
        <title>Vibrio ZSDE26 sp. nov. and Vibrio ZSDZ34 sp. nov., isolated from coastal seawater in Qingdao.</title>
        <authorList>
            <person name="Zhang P."/>
        </authorList>
    </citation>
    <scope>NUCLEOTIDE SEQUENCE</scope>
    <source>
        <strain evidence="1">ZSDZ34</strain>
    </source>
</reference>
<dbReference type="AlphaFoldDB" id="A0A9X1W8Q3"/>
<comment type="caution">
    <text evidence="1">The sequence shown here is derived from an EMBL/GenBank/DDBJ whole genome shotgun (WGS) entry which is preliminary data.</text>
</comment>
<dbReference type="EMBL" id="JAJNNZ010000003">
    <property type="protein sequence ID" value="MCJ2376342.1"/>
    <property type="molecule type" value="Genomic_DNA"/>
</dbReference>
<accession>A0A9X1W8Q3</accession>
<dbReference type="Gene3D" id="3.40.50.720">
    <property type="entry name" value="NAD(P)-binding Rossmann-like Domain"/>
    <property type="match status" value="1"/>
</dbReference>
<evidence type="ECO:0008006" key="3">
    <source>
        <dbReference type="Google" id="ProtNLM"/>
    </source>
</evidence>
<dbReference type="PANTHER" id="PTHR15020:SF50">
    <property type="entry name" value="UPF0659 PROTEIN YMR090W"/>
    <property type="match status" value="1"/>
</dbReference>
<evidence type="ECO:0000313" key="1">
    <source>
        <dbReference type="EMBL" id="MCJ2376342.1"/>
    </source>
</evidence>
<dbReference type="PANTHER" id="PTHR15020">
    <property type="entry name" value="FLAVIN REDUCTASE-RELATED"/>
    <property type="match status" value="1"/>
</dbReference>
<evidence type="ECO:0000313" key="2">
    <source>
        <dbReference type="Proteomes" id="UP001139488"/>
    </source>
</evidence>
<proteinExistence type="predicted"/>
<dbReference type="RefSeq" id="WP_244355780.1">
    <property type="nucleotide sequence ID" value="NZ_JAJNNZ010000003.1"/>
</dbReference>
<protein>
    <recommendedName>
        <fullName evidence="3">NAD(P)-binding domain-containing protein</fullName>
    </recommendedName>
</protein>
<name>A0A9X1W8Q3_9VIBR</name>
<keyword evidence="2" id="KW-1185">Reference proteome</keyword>
<organism evidence="1 2">
    <name type="scientific">Vibrio gelatinilyticus</name>
    <dbReference type="NCBI Taxonomy" id="2893468"/>
    <lineage>
        <taxon>Bacteria</taxon>
        <taxon>Pseudomonadati</taxon>
        <taxon>Pseudomonadota</taxon>
        <taxon>Gammaproteobacteria</taxon>
        <taxon>Vibrionales</taxon>
        <taxon>Vibrionaceae</taxon>
        <taxon>Vibrio</taxon>
    </lineage>
</organism>
<gene>
    <name evidence="1" type="ORF">LNL84_05780</name>
</gene>
<sequence length="280" mass="31207">MSENRRHFLVVAAASRGARLFIKKALQQGHDVTAICRADSDDAALARMNTLLDDVILTEEQGSSTTGEKPVGKGTLKATNQNVILSETYQSLLQSDPSIDAVCCFVGVTKVSDMFNKQNKLYSQTISAITTGMQNSRLIELYYHGSSGTEGVPGQSYAKLPDNFPVKWLMNMFNHMPIVKNYRESEGVLAKAGEQGLPFVIFRPAYLTNKPAKRRYRYCFDTTGFDNEMLPIKSATTQISREDVAEEILRVASLSISERSDWFGHGVYLVDMKVSFYQNS</sequence>